<dbReference type="InterPro" id="IPR004792">
    <property type="entry name" value="BaiN-like"/>
</dbReference>
<dbReference type="InterPro" id="IPR036188">
    <property type="entry name" value="FAD/NAD-bd_sf"/>
</dbReference>
<reference evidence="6 7" key="1">
    <citation type="submission" date="2019-03" db="EMBL/GenBank/DDBJ databases">
        <title>Genomic Encyclopedia of Type Strains, Phase IV (KMG-IV): sequencing the most valuable type-strain genomes for metagenomic binning, comparative biology and taxonomic classification.</title>
        <authorList>
            <person name="Goeker M."/>
        </authorList>
    </citation>
    <scope>NUCLEOTIDE SEQUENCE [LARGE SCALE GENOMIC DNA]</scope>
    <source>
        <strain evidence="6 7">DSM 29489</strain>
    </source>
</reference>
<dbReference type="PANTHER" id="PTHR42887">
    <property type="entry name" value="OS12G0638800 PROTEIN"/>
    <property type="match status" value="1"/>
</dbReference>
<comment type="cofactor">
    <cofactor evidence="1">
        <name>FAD</name>
        <dbReference type="ChEBI" id="CHEBI:57692"/>
    </cofactor>
</comment>
<keyword evidence="7" id="KW-1185">Reference proteome</keyword>
<dbReference type="InterPro" id="IPR057661">
    <property type="entry name" value="RsdA/BaiN/AoA(So)_Rossmann"/>
</dbReference>
<dbReference type="NCBIfam" id="TIGR00275">
    <property type="entry name" value="aminoacetone oxidase family FAD-binding enzyme"/>
    <property type="match status" value="1"/>
</dbReference>
<dbReference type="Proteomes" id="UP000295726">
    <property type="component" value="Unassembled WGS sequence"/>
</dbReference>
<accession>A0A4R3KHL3</accession>
<comment type="caution">
    <text evidence="6">The sequence shown here is derived from an EMBL/GenBank/DDBJ whole genome shotgun (WGS) entry which is preliminary data.</text>
</comment>
<dbReference type="PRINTS" id="PR00411">
    <property type="entry name" value="PNDRDTASEI"/>
</dbReference>
<dbReference type="SUPFAM" id="SSF160996">
    <property type="entry name" value="HI0933 insert domain-like"/>
    <property type="match status" value="1"/>
</dbReference>
<keyword evidence="2" id="KW-0285">Flavoprotein</keyword>
<protein>
    <recommendedName>
        <fullName evidence="8">Aminoacetone oxidase family FAD-binding enzyme</fullName>
    </recommendedName>
</protein>
<dbReference type="Pfam" id="PF03486">
    <property type="entry name" value="HI0933_like"/>
    <property type="match status" value="1"/>
</dbReference>
<dbReference type="Gene3D" id="3.50.50.60">
    <property type="entry name" value="FAD/NAD(P)-binding domain"/>
    <property type="match status" value="1"/>
</dbReference>
<feature type="domain" description="RsdA/BaiN/AoA(So)-like Rossmann fold-like" evidence="4">
    <location>
        <begin position="3"/>
        <end position="401"/>
    </location>
</feature>
<evidence type="ECO:0008006" key="8">
    <source>
        <dbReference type="Google" id="ProtNLM"/>
    </source>
</evidence>
<dbReference type="AlphaFoldDB" id="A0A4R3KHL3"/>
<dbReference type="SUPFAM" id="SSF51905">
    <property type="entry name" value="FAD/NAD(P)-binding domain"/>
    <property type="match status" value="1"/>
</dbReference>
<dbReference type="PRINTS" id="PR00368">
    <property type="entry name" value="FADPNR"/>
</dbReference>
<dbReference type="EMBL" id="SLZZ01000001">
    <property type="protein sequence ID" value="TCS82873.1"/>
    <property type="molecule type" value="Genomic_DNA"/>
</dbReference>
<keyword evidence="3" id="KW-0274">FAD</keyword>
<dbReference type="Gene3D" id="2.40.30.10">
    <property type="entry name" value="Translation factors"/>
    <property type="match status" value="1"/>
</dbReference>
<evidence type="ECO:0000259" key="4">
    <source>
        <dbReference type="Pfam" id="PF03486"/>
    </source>
</evidence>
<evidence type="ECO:0000313" key="6">
    <source>
        <dbReference type="EMBL" id="TCS82873.1"/>
    </source>
</evidence>
<evidence type="ECO:0000256" key="3">
    <source>
        <dbReference type="ARBA" id="ARBA00022827"/>
    </source>
</evidence>
<dbReference type="InterPro" id="IPR023166">
    <property type="entry name" value="BaiN-like_dom_sf"/>
</dbReference>
<dbReference type="PANTHER" id="PTHR42887:SF2">
    <property type="entry name" value="OS12G0638800 PROTEIN"/>
    <property type="match status" value="1"/>
</dbReference>
<proteinExistence type="predicted"/>
<gene>
    <name evidence="6" type="ORF">EDD59_101285</name>
</gene>
<feature type="domain" description="RsdA/BaiN/AoA(So)-like insert" evidence="5">
    <location>
        <begin position="187"/>
        <end position="348"/>
    </location>
</feature>
<evidence type="ECO:0000259" key="5">
    <source>
        <dbReference type="Pfam" id="PF22780"/>
    </source>
</evidence>
<evidence type="ECO:0000256" key="1">
    <source>
        <dbReference type="ARBA" id="ARBA00001974"/>
    </source>
</evidence>
<dbReference type="Pfam" id="PF22780">
    <property type="entry name" value="HI0933_like_1st"/>
    <property type="match status" value="1"/>
</dbReference>
<evidence type="ECO:0000256" key="2">
    <source>
        <dbReference type="ARBA" id="ARBA00022630"/>
    </source>
</evidence>
<name>A0A4R3KHL3_9FIRM</name>
<sequence length="406" mass="44707">MNKIAVIGGGASGLLAAISAAQEGADVCIYEHKDRIGKKILSTGNGRCNFTNLNQEPIHYHSENILFPWRIVKKFDIQHTVAFFLKLGIYSKNRNGYLYPQSDQASAILDVLRMEVKRLGIQVKTEAKCKEISPVKEGFLIRTEAGDFSAQKVILAAGSMAAPSSGSDGSGYRIAESLGHRLVPVLPSLVQLRCEEGFYKGIAGVRAEGLVSLCVGGECYAREQGEIQFTNYGISGIPVFQVSRYAAIGLHEGKQVIALLNFMPDFTEEQFLIFLRNRIETRPQKSAEEFLTGLFHKKLSDLWIKLSHINRTKIMQDCTEKEIERLAHLIQNFSTKVVQTNSFEQAQVCRGGIDTKEVNPDTLESLLIPGLYFAGEILDVDGICGGYNLQWAWSSGHTAGKEAAGA</sequence>
<dbReference type="Gene3D" id="1.10.8.260">
    <property type="entry name" value="HI0933 insert domain-like"/>
    <property type="match status" value="1"/>
</dbReference>
<dbReference type="InterPro" id="IPR055178">
    <property type="entry name" value="RsdA/BaiN/AoA(So)-like_dom"/>
</dbReference>
<dbReference type="OrthoDB" id="9773233at2"/>
<organism evidence="6 7">
    <name type="scientific">Muricomes intestini</name>
    <dbReference type="NCBI Taxonomy" id="1796634"/>
    <lineage>
        <taxon>Bacteria</taxon>
        <taxon>Bacillati</taxon>
        <taxon>Bacillota</taxon>
        <taxon>Clostridia</taxon>
        <taxon>Lachnospirales</taxon>
        <taxon>Lachnospiraceae</taxon>
        <taxon>Muricomes</taxon>
    </lineage>
</organism>
<dbReference type="RefSeq" id="WP_132378138.1">
    <property type="nucleotide sequence ID" value="NZ_DAIPCY010000001.1"/>
</dbReference>
<evidence type="ECO:0000313" key="7">
    <source>
        <dbReference type="Proteomes" id="UP000295726"/>
    </source>
</evidence>